<protein>
    <submittedName>
        <fullName evidence="2">Ribosomal-protein-alanine N-acetyltransferase like</fullName>
    </submittedName>
</protein>
<feature type="transmembrane region" description="Helical" evidence="1">
    <location>
        <begin position="32"/>
        <end position="51"/>
    </location>
</feature>
<keyword evidence="1" id="KW-1133">Transmembrane helix</keyword>
<reference evidence="2" key="1">
    <citation type="submission" date="2020-01" db="EMBL/GenBank/DDBJ databases">
        <title>The chloroplast and mitochondrion of a new freshwater red algal species from China.</title>
        <authorList>
            <person name="Fang K."/>
            <person name="Xie S."/>
        </authorList>
    </citation>
    <scope>NUCLEOTIDE SEQUENCE</scope>
    <source>
        <strain evidence="2">SAS-FKP1901</strain>
    </source>
</reference>
<keyword evidence="2" id="KW-0934">Plastid</keyword>
<keyword evidence="2" id="KW-0150">Chloroplast</keyword>
<proteinExistence type="predicted"/>
<keyword evidence="1" id="KW-0812">Transmembrane</keyword>
<dbReference type="AlphaFoldDB" id="A0A8K2AQN0"/>
<geneLocation type="chloroplast" evidence="2"/>
<accession>A0A8K2AQN0</accession>
<organism evidence="2">
    <name type="scientific">Batrachospermum sp</name>
    <dbReference type="NCBI Taxonomy" id="31373"/>
    <lineage>
        <taxon>Eukaryota</taxon>
        <taxon>Rhodophyta</taxon>
        <taxon>Florideophyceae</taxon>
        <taxon>Nemaliophycidae</taxon>
        <taxon>Batrachospermales</taxon>
        <taxon>Batrachospermaceae</taxon>
        <taxon>Batrachospermum</taxon>
    </lineage>
</organism>
<dbReference type="EMBL" id="MN905507">
    <property type="protein sequence ID" value="UEQ12264.1"/>
    <property type="molecule type" value="Genomic_DNA"/>
</dbReference>
<evidence type="ECO:0000256" key="1">
    <source>
        <dbReference type="SAM" id="Phobius"/>
    </source>
</evidence>
<name>A0A8K2AQN0_9FLOR</name>
<keyword evidence="1" id="KW-0472">Membrane</keyword>
<evidence type="ECO:0000313" key="2">
    <source>
        <dbReference type="EMBL" id="UEQ12264.1"/>
    </source>
</evidence>
<feature type="transmembrane region" description="Helical" evidence="1">
    <location>
        <begin position="63"/>
        <end position="83"/>
    </location>
</feature>
<sequence>MLFFHLSTNNINYSINILLYRMKYDYFFTDNYILLSYSSVNIRILAILLVHDVNIIWLSNYQLTRLQSYSFIVILLYIISYHMQKKQIYLIETKIFNYKALSLYVWLGFNLIQQRNNYYYEEKTHGLNFFYNKSQSKNLWRRLLILTI</sequence>
<gene>
    <name evidence="2" type="primary">orf160</name>
</gene>